<dbReference type="CDD" id="cd12283">
    <property type="entry name" value="RRM1_RBM39_like"/>
    <property type="match status" value="1"/>
</dbReference>
<keyword evidence="5 7" id="KW-0694">RNA-binding</keyword>
<dbReference type="InterPro" id="IPR000222">
    <property type="entry name" value="PP2C_BS"/>
</dbReference>
<keyword evidence="13" id="KW-1185">Reference proteome</keyword>
<feature type="region of interest" description="Disordered" evidence="9">
    <location>
        <begin position="1"/>
        <end position="178"/>
    </location>
</feature>
<dbReference type="PROSITE" id="PS50102">
    <property type="entry name" value="RRM"/>
    <property type="match status" value="3"/>
</dbReference>
<dbReference type="InterPro" id="IPR000504">
    <property type="entry name" value="RRM_dom"/>
</dbReference>
<feature type="region of interest" description="Disordered" evidence="9">
    <location>
        <begin position="853"/>
        <end position="882"/>
    </location>
</feature>
<dbReference type="GO" id="GO:0004721">
    <property type="term" value="F:phosphoprotein phosphatase activity"/>
    <property type="evidence" value="ECO:0007669"/>
    <property type="project" value="UniProtKB-KW"/>
</dbReference>
<evidence type="ECO:0000256" key="9">
    <source>
        <dbReference type="SAM" id="MobiDB-lite"/>
    </source>
</evidence>
<evidence type="ECO:0000256" key="3">
    <source>
        <dbReference type="ARBA" id="ARBA00022737"/>
    </source>
</evidence>
<keyword evidence="4 8" id="KW-0378">Hydrolase</keyword>
<evidence type="ECO:0000256" key="4">
    <source>
        <dbReference type="ARBA" id="ARBA00022801"/>
    </source>
</evidence>
<evidence type="ECO:0000313" key="12">
    <source>
        <dbReference type="EMBL" id="GAD95730.1"/>
    </source>
</evidence>
<evidence type="ECO:0000256" key="8">
    <source>
        <dbReference type="RuleBase" id="RU003465"/>
    </source>
</evidence>
<dbReference type="SMART" id="SM00360">
    <property type="entry name" value="RRM"/>
    <property type="match status" value="3"/>
</dbReference>
<dbReference type="Pfam" id="PF00481">
    <property type="entry name" value="PP2C"/>
    <property type="match status" value="1"/>
</dbReference>
<dbReference type="GO" id="GO:0005634">
    <property type="term" value="C:nucleus"/>
    <property type="evidence" value="ECO:0007669"/>
    <property type="project" value="InterPro"/>
</dbReference>
<evidence type="ECO:0000256" key="5">
    <source>
        <dbReference type="ARBA" id="ARBA00022884"/>
    </source>
</evidence>
<dbReference type="InterPro" id="IPR029123">
    <property type="entry name" value="RBM39_linker"/>
</dbReference>
<feature type="compositionally biased region" description="Gly residues" evidence="9">
    <location>
        <begin position="387"/>
        <end position="400"/>
    </location>
</feature>
<gene>
    <name evidence="12" type="ORF">PVAR5_4376</name>
</gene>
<keyword evidence="3" id="KW-0677">Repeat</keyword>
<dbReference type="InterPro" id="IPR036457">
    <property type="entry name" value="PPM-type-like_dom_sf"/>
</dbReference>
<accession>V5I026</accession>
<dbReference type="Pfam" id="PF15519">
    <property type="entry name" value="RBM39linker"/>
    <property type="match status" value="1"/>
</dbReference>
<name>V5I026_BYSSN</name>
<dbReference type="CDD" id="cd12284">
    <property type="entry name" value="RRM2_RBM23_RBM39"/>
    <property type="match status" value="1"/>
</dbReference>
<dbReference type="Pfam" id="PF00076">
    <property type="entry name" value="RRM_1"/>
    <property type="match status" value="2"/>
</dbReference>
<dbReference type="eggNOG" id="KOG0147">
    <property type="taxonomic scope" value="Eukaryota"/>
</dbReference>
<dbReference type="InterPro" id="IPR003954">
    <property type="entry name" value="RRM_euk-type"/>
</dbReference>
<dbReference type="Gene3D" id="3.60.40.10">
    <property type="entry name" value="PPM-type phosphatase domain"/>
    <property type="match status" value="1"/>
</dbReference>
<sequence>MSGLDVEALLESTAAPSVQESRDSRDRDDRSRADPSDRKDRDRSRDRDRKRRDRSRDRRRERDADGDEEMKSPRSEHGSANGSHRSRKRSRSRDSDRRRARRDRDDYRSGGDYYRGGGRGRTRSRSPRDDRYYRPSGRSRRDDRDDDRRRRDRDRRRSPSARRRSRTPAEPQLTEDERDRRTVFVQQLAARLRTKELIAFFEKVGPVKEAQIVKDRVSGRSKGVGYVEFKDEESVPLAIQLTGQKLLGIPIIAQLTEAEKNRQARNPSVSGNHNSIPFHRLYVGNIHFSITESDLQNVFEPFGELEFVQLQKDETGRSRGYGFVQFRDPNQAREALEKMNGFDLAGRPIRVGLGNDKFTPESTANLLQRFQGQGANQPNYQGSLFSGQGGRGVHAGGTGGSFDRAGGRDDKGAGGASALDDTDVAGVNFNNYSRDALMRKLARTDEPEPSADEKAKILKPKTETKPLPVNVNMASRCVLLRNMFDPSEEEGESWVKELEDDVRAECEEKYGHVVHIALDPHSQGDIYLKFDRVQGGENAIKGLNGRFFGGRQITAQPVVDAAQFMAAEVCSALICLHGPSALDDTTRDNARAIPSPQVRSAQLPLQNSEEPKRLPSSRLHRLEVYALNDTIFMIANSTKRVTVEVWTLADSYSFIASFARRHASRSSGNGNRNLGQRHFHDYFVTHLPSSSLHPDSRAPHPSFHKLPRAASSPHTGEISQPPAVLQPLVGRETTVVRIPLRSAKHHFGASFSRGSRPYNEDTYQAGVIEVPAFAKRIPRSLTIRRRNADGSPAPPLKENRGADSASGDPQVFYFGIFDGHGGSECSEFLRDNLHTYIEDAAVDFELQSSLRNQDGAASSELQDDQYEDAQESDPELPIMQHGNRRRIGELERSILDEWKYLVGGYFRRFRPAHFTYYGEEGRGGRATNSEPTNGQDTENGVSIEEVMEYAFLRADLDFVSAQASKRDGDLVRADKPLNEDEILEKPSQTRTRQIGGRERFKGGSTCSVAMISTPTPTPFWHPSAPSSLLISHVGDTRILLCSTASGEAIPVTSVHHPSSPIEGSRLRRYAATFITDSFGEERMSGLANTRAFGDIQSKRIGVSAEPEIRRIEMGPAEYSFLVLMSDGVSDALSDQEVADIIKEAKTPEQGAKDVVNFATEVSDVGDNATCLVIRLGGWERRVEGGLGSMGTKESRDWRRQEATDPRRSRT</sequence>
<dbReference type="GO" id="GO:0006397">
    <property type="term" value="P:mRNA processing"/>
    <property type="evidence" value="ECO:0007669"/>
    <property type="project" value="InterPro"/>
</dbReference>
<keyword evidence="1" id="KW-0597">Phosphoprotein</keyword>
<comment type="caution">
    <text evidence="12">The sequence shown here is derived from an EMBL/GenBank/DDBJ whole genome shotgun (WGS) entry which is preliminary data.</text>
</comment>
<dbReference type="PROSITE" id="PS01032">
    <property type="entry name" value="PPM_1"/>
    <property type="match status" value="1"/>
</dbReference>
<evidence type="ECO:0000259" key="10">
    <source>
        <dbReference type="PROSITE" id="PS50102"/>
    </source>
</evidence>
<organism evidence="12 13">
    <name type="scientific">Byssochlamys spectabilis (strain No. 5 / NBRC 109023)</name>
    <name type="common">Paecilomyces variotii</name>
    <dbReference type="NCBI Taxonomy" id="1356009"/>
    <lineage>
        <taxon>Eukaryota</taxon>
        <taxon>Fungi</taxon>
        <taxon>Dikarya</taxon>
        <taxon>Ascomycota</taxon>
        <taxon>Pezizomycotina</taxon>
        <taxon>Eurotiomycetes</taxon>
        <taxon>Eurotiomycetidae</taxon>
        <taxon>Eurotiales</taxon>
        <taxon>Thermoascaceae</taxon>
        <taxon>Paecilomyces</taxon>
    </lineage>
</organism>
<reference evidence="13" key="1">
    <citation type="journal article" date="2014" name="Genome Announc.">
        <title>Draft genome sequence of the formaldehyde-resistant fungus Byssochlamys spectabilis No. 5 (anamorph Paecilomyces variotii No. 5) (NBRC109023).</title>
        <authorList>
            <person name="Oka T."/>
            <person name="Ekino K."/>
            <person name="Fukuda K."/>
            <person name="Nomura Y."/>
        </authorList>
    </citation>
    <scope>NUCLEOTIDE SEQUENCE [LARGE SCALE GENOMIC DNA]</scope>
    <source>
        <strain evidence="13">No. 5 / NBRC 109023</strain>
    </source>
</reference>
<feature type="region of interest" description="Disordered" evidence="9">
    <location>
        <begin position="1184"/>
        <end position="1210"/>
    </location>
</feature>
<evidence type="ECO:0000313" key="13">
    <source>
        <dbReference type="Proteomes" id="UP000018001"/>
    </source>
</evidence>
<dbReference type="SMART" id="SM00332">
    <property type="entry name" value="PP2Cc"/>
    <property type="match status" value="1"/>
</dbReference>
<dbReference type="HOGENOM" id="CLU_269801_0_0_1"/>
<feature type="compositionally biased region" description="Basic and acidic residues" evidence="9">
    <location>
        <begin position="92"/>
        <end position="109"/>
    </location>
</feature>
<evidence type="ECO:0000256" key="7">
    <source>
        <dbReference type="PROSITE-ProRule" id="PRU00176"/>
    </source>
</evidence>
<dbReference type="FunFam" id="3.30.70.330:FF:000172">
    <property type="entry name" value="RNA splicing factor Pad-1"/>
    <property type="match status" value="1"/>
</dbReference>
<keyword evidence="6 8" id="KW-0904">Protein phosphatase</keyword>
<feature type="domain" description="RRM" evidence="10">
    <location>
        <begin position="476"/>
        <end position="560"/>
    </location>
</feature>
<feature type="compositionally biased region" description="Basic and acidic residues" evidence="9">
    <location>
        <begin position="20"/>
        <end position="47"/>
    </location>
</feature>
<feature type="region of interest" description="Disordered" evidence="9">
    <location>
        <begin position="690"/>
        <end position="721"/>
    </location>
</feature>
<dbReference type="CDD" id="cd12285">
    <property type="entry name" value="RRM3_RBM39_like"/>
    <property type="match status" value="1"/>
</dbReference>
<proteinExistence type="inferred from homology"/>
<feature type="domain" description="RRM" evidence="10">
    <location>
        <begin position="181"/>
        <end position="258"/>
    </location>
</feature>
<dbReference type="OrthoDB" id="416093at2759"/>
<feature type="compositionally biased region" description="Basic and acidic residues" evidence="9">
    <location>
        <begin position="126"/>
        <end position="149"/>
    </location>
</feature>
<feature type="compositionally biased region" description="Acidic residues" evidence="9">
    <location>
        <begin position="861"/>
        <end position="874"/>
    </location>
</feature>
<feature type="domain" description="RRM" evidence="10">
    <location>
        <begin position="279"/>
        <end position="356"/>
    </location>
</feature>
<comment type="similarity">
    <text evidence="8">Belongs to the PP2C family.</text>
</comment>
<evidence type="ECO:0000256" key="2">
    <source>
        <dbReference type="ARBA" id="ARBA00022723"/>
    </source>
</evidence>
<evidence type="ECO:0000256" key="6">
    <source>
        <dbReference type="ARBA" id="ARBA00022912"/>
    </source>
</evidence>
<protein>
    <submittedName>
        <fullName evidence="12">RNA splicing factor (Pad-1), putative</fullName>
    </submittedName>
</protein>
<evidence type="ECO:0000256" key="1">
    <source>
        <dbReference type="ARBA" id="ARBA00022553"/>
    </source>
</evidence>
<dbReference type="FunFam" id="3.30.70.330:FF:001012">
    <property type="entry name" value="RNA splicing factor (Pad-1)"/>
    <property type="match status" value="1"/>
</dbReference>
<dbReference type="InterPro" id="IPR012677">
    <property type="entry name" value="Nucleotide-bd_a/b_plait_sf"/>
</dbReference>
<dbReference type="SUPFAM" id="SSF54928">
    <property type="entry name" value="RNA-binding domain, RBD"/>
    <property type="match status" value="3"/>
</dbReference>
<dbReference type="GO" id="GO:0003723">
    <property type="term" value="F:RNA binding"/>
    <property type="evidence" value="ECO:0007669"/>
    <property type="project" value="UniProtKB-UniRule"/>
</dbReference>
<dbReference type="GO" id="GO:0046872">
    <property type="term" value="F:metal ion binding"/>
    <property type="evidence" value="ECO:0007669"/>
    <property type="project" value="UniProtKB-KW"/>
</dbReference>
<feature type="compositionally biased region" description="Basic residues" evidence="9">
    <location>
        <begin position="150"/>
        <end position="166"/>
    </location>
</feature>
<dbReference type="NCBIfam" id="TIGR01622">
    <property type="entry name" value="SF-CC1"/>
    <property type="match status" value="1"/>
</dbReference>
<dbReference type="EMBL" id="BAUL01000137">
    <property type="protein sequence ID" value="GAD95730.1"/>
    <property type="molecule type" value="Genomic_DNA"/>
</dbReference>
<feature type="region of interest" description="Disordered" evidence="9">
    <location>
        <begin position="783"/>
        <end position="805"/>
    </location>
</feature>
<evidence type="ECO:0000259" key="11">
    <source>
        <dbReference type="PROSITE" id="PS51746"/>
    </source>
</evidence>
<dbReference type="eggNOG" id="KOG0698">
    <property type="taxonomic scope" value="Eukaryota"/>
</dbReference>
<feature type="compositionally biased region" description="Basic and acidic residues" evidence="9">
    <location>
        <begin position="1192"/>
        <end position="1210"/>
    </location>
</feature>
<dbReference type="Gene3D" id="3.30.70.330">
    <property type="match status" value="3"/>
</dbReference>
<dbReference type="InParanoid" id="V5I026"/>
<dbReference type="PANTHER" id="PTHR48036">
    <property type="entry name" value="SPLICING FACTOR (PAD-1), PUTATIVE (AFU_ORTHOLOGUE AFUA_1G15810)-RELATED"/>
    <property type="match status" value="1"/>
</dbReference>
<dbReference type="SMART" id="SM00361">
    <property type="entry name" value="RRM_1"/>
    <property type="match status" value="2"/>
</dbReference>
<dbReference type="AlphaFoldDB" id="V5I026"/>
<dbReference type="CDD" id="cd00143">
    <property type="entry name" value="PP2Cc"/>
    <property type="match status" value="1"/>
</dbReference>
<dbReference type="FunFam" id="3.60.40.10:FF:000098">
    <property type="entry name" value="Protein phosphatase 2C, putative"/>
    <property type="match status" value="1"/>
</dbReference>
<feature type="domain" description="PPM-type phosphatase" evidence="11">
    <location>
        <begin position="788"/>
        <end position="1175"/>
    </location>
</feature>
<dbReference type="InterPro" id="IPR035979">
    <property type="entry name" value="RBD_domain_sf"/>
</dbReference>
<dbReference type="Proteomes" id="UP000018001">
    <property type="component" value="Unassembled WGS sequence"/>
</dbReference>
<keyword evidence="2" id="KW-0479">Metal-binding</keyword>
<dbReference type="PROSITE" id="PS51746">
    <property type="entry name" value="PPM_2"/>
    <property type="match status" value="1"/>
</dbReference>
<dbReference type="FunFam" id="3.30.70.330:FF:000876">
    <property type="entry name" value="RNA splicing factor (Pad-1), putative"/>
    <property type="match status" value="1"/>
</dbReference>
<feature type="compositionally biased region" description="Basic and acidic residues" evidence="9">
    <location>
        <begin position="54"/>
        <end position="77"/>
    </location>
</feature>
<dbReference type="InterPro" id="IPR006509">
    <property type="entry name" value="RBM39_SF"/>
</dbReference>
<feature type="region of interest" description="Disordered" evidence="9">
    <location>
        <begin position="386"/>
        <end position="420"/>
    </location>
</feature>
<dbReference type="InterPro" id="IPR001932">
    <property type="entry name" value="PPM-type_phosphatase-like_dom"/>
</dbReference>
<dbReference type="SUPFAM" id="SSF81606">
    <property type="entry name" value="PP2C-like"/>
    <property type="match status" value="1"/>
</dbReference>